<comment type="caution">
    <text evidence="1">The sequence shown here is derived from an EMBL/GenBank/DDBJ whole genome shotgun (WGS) entry which is preliminary data.</text>
</comment>
<organism evidence="1 2">
    <name type="scientific">Mikania micrantha</name>
    <name type="common">bitter vine</name>
    <dbReference type="NCBI Taxonomy" id="192012"/>
    <lineage>
        <taxon>Eukaryota</taxon>
        <taxon>Viridiplantae</taxon>
        <taxon>Streptophyta</taxon>
        <taxon>Embryophyta</taxon>
        <taxon>Tracheophyta</taxon>
        <taxon>Spermatophyta</taxon>
        <taxon>Magnoliopsida</taxon>
        <taxon>eudicotyledons</taxon>
        <taxon>Gunneridae</taxon>
        <taxon>Pentapetalae</taxon>
        <taxon>asterids</taxon>
        <taxon>campanulids</taxon>
        <taxon>Asterales</taxon>
        <taxon>Asteraceae</taxon>
        <taxon>Asteroideae</taxon>
        <taxon>Heliantheae alliance</taxon>
        <taxon>Eupatorieae</taxon>
        <taxon>Mikania</taxon>
    </lineage>
</organism>
<name>A0A5N6LCA3_9ASTR</name>
<protein>
    <submittedName>
        <fullName evidence="1">Uncharacterized protein</fullName>
    </submittedName>
</protein>
<evidence type="ECO:0000313" key="2">
    <source>
        <dbReference type="Proteomes" id="UP000326396"/>
    </source>
</evidence>
<reference evidence="1 2" key="1">
    <citation type="submission" date="2019-05" db="EMBL/GenBank/DDBJ databases">
        <title>Mikania micrantha, genome provides insights into the molecular mechanism of rapid growth.</title>
        <authorList>
            <person name="Liu B."/>
        </authorList>
    </citation>
    <scope>NUCLEOTIDE SEQUENCE [LARGE SCALE GENOMIC DNA]</scope>
    <source>
        <strain evidence="1">NLD-2019</strain>
        <tissue evidence="1">Leaf</tissue>
    </source>
</reference>
<gene>
    <name evidence="1" type="ORF">E3N88_44563</name>
</gene>
<keyword evidence="2" id="KW-1185">Reference proteome</keyword>
<accession>A0A5N6LCA3</accession>
<dbReference type="EMBL" id="SZYD01001845">
    <property type="protein sequence ID" value="KAD0241437.1"/>
    <property type="molecule type" value="Genomic_DNA"/>
</dbReference>
<proteinExistence type="predicted"/>
<dbReference type="Proteomes" id="UP000326396">
    <property type="component" value="Unassembled WGS sequence"/>
</dbReference>
<dbReference type="AlphaFoldDB" id="A0A5N6LCA3"/>
<sequence>MRVLVANIVVVGPANVSTWRRWVKNCDVFAVGAVAVMIWSRSGDLLTLGMQFEHAFPAQIGMAFNRENPTGPNHNQVCGTQPWSMGKTGSDSLCLHKCHCPVSFESHAMDEI</sequence>
<evidence type="ECO:0000313" key="1">
    <source>
        <dbReference type="EMBL" id="KAD0241437.1"/>
    </source>
</evidence>